<dbReference type="SMART" id="SM01407">
    <property type="entry name" value="NAC"/>
    <property type="match status" value="1"/>
</dbReference>
<dbReference type="Gene3D" id="1.10.8.10">
    <property type="entry name" value="DNA helicase RuvA subunit, C-terminal domain"/>
    <property type="match status" value="1"/>
</dbReference>
<protein>
    <recommendedName>
        <fullName evidence="3">Nascent polypeptide-associated complex subunit alpha</fullName>
    </recommendedName>
    <alternativeName>
        <fullName evidence="4">Alpha-NAC</fullName>
    </alternativeName>
</protein>
<proteinExistence type="inferred from homology"/>
<accession>A0A9P6LD43</accession>
<dbReference type="InterPro" id="IPR038187">
    <property type="entry name" value="NAC_A/B_dom_sf"/>
</dbReference>
<dbReference type="CDD" id="cd22054">
    <property type="entry name" value="NAC_NACA"/>
    <property type="match status" value="1"/>
</dbReference>
<gene>
    <name evidence="7" type="ORF">BJ322DRAFT_1103210</name>
</gene>
<dbReference type="InterPro" id="IPR044034">
    <property type="entry name" value="NAC-like_UBA"/>
</dbReference>
<evidence type="ECO:0000256" key="2">
    <source>
        <dbReference type="ARBA" id="ARBA00009882"/>
    </source>
</evidence>
<dbReference type="OrthoDB" id="3169036at2759"/>
<dbReference type="PIRSF" id="PIRSF015901">
    <property type="entry name" value="NAC_alpha"/>
    <property type="match status" value="1"/>
</dbReference>
<dbReference type="Proteomes" id="UP000736335">
    <property type="component" value="Unassembled WGS sequence"/>
</dbReference>
<comment type="subcellular location">
    <subcellularLocation>
        <location evidence="1">Cytoplasm</location>
    </subcellularLocation>
</comment>
<dbReference type="InterPro" id="IPR016641">
    <property type="entry name" value="EGD2/NACA0like"/>
</dbReference>
<evidence type="ECO:0000313" key="8">
    <source>
        <dbReference type="Proteomes" id="UP000736335"/>
    </source>
</evidence>
<comment type="caution">
    <text evidence="7">The sequence shown here is derived from an EMBL/GenBank/DDBJ whole genome shotgun (WGS) entry which is preliminary data.</text>
</comment>
<dbReference type="Pfam" id="PF19026">
    <property type="entry name" value="UBA_HYPK"/>
    <property type="match status" value="1"/>
</dbReference>
<feature type="domain" description="NAC-A/B" evidence="6">
    <location>
        <begin position="42"/>
        <end position="107"/>
    </location>
</feature>
<dbReference type="AlphaFoldDB" id="A0A9P6LD43"/>
<name>A0A9P6LD43_9AGAM</name>
<dbReference type="CDD" id="cd14358">
    <property type="entry name" value="UBA_NAC_euk"/>
    <property type="match status" value="1"/>
</dbReference>
<evidence type="ECO:0000259" key="6">
    <source>
        <dbReference type="PROSITE" id="PS51151"/>
    </source>
</evidence>
<sequence>MSATIEEVHDHDHHDHDHDHDHDHSDKEEDPTSQAALDKIQSRAERKARKALLTLGLKRVPGITRVTLRRPKNILFVIATPEVFKSANSDCYIVFGEAKARIEDMNSSAQLSAAQHLASSGGGVSTLTDKRAGDDNEDDEDIPELEAAAEDEGPVDETGVDVKDIDLVMQQVGCSRAKAVRVLKDSGGDLINAIMAASE</sequence>
<dbReference type="Pfam" id="PF01849">
    <property type="entry name" value="NAC"/>
    <property type="match status" value="1"/>
</dbReference>
<evidence type="ECO:0000256" key="1">
    <source>
        <dbReference type="ARBA" id="ARBA00004496"/>
    </source>
</evidence>
<reference evidence="7" key="2">
    <citation type="submission" date="2020-11" db="EMBL/GenBank/DDBJ databases">
        <authorList>
            <consortium name="DOE Joint Genome Institute"/>
            <person name="Kuo A."/>
            <person name="Miyauchi S."/>
            <person name="Kiss E."/>
            <person name="Drula E."/>
            <person name="Kohler A."/>
            <person name="Sanchez-Garcia M."/>
            <person name="Andreopoulos B."/>
            <person name="Barry K.W."/>
            <person name="Bonito G."/>
            <person name="Buee M."/>
            <person name="Carver A."/>
            <person name="Chen C."/>
            <person name="Cichocki N."/>
            <person name="Clum A."/>
            <person name="Culley D."/>
            <person name="Crous P.W."/>
            <person name="Fauchery L."/>
            <person name="Girlanda M."/>
            <person name="Hayes R."/>
            <person name="Keri Z."/>
            <person name="Labutti K."/>
            <person name="Lipzen A."/>
            <person name="Lombard V."/>
            <person name="Magnuson J."/>
            <person name="Maillard F."/>
            <person name="Morin E."/>
            <person name="Murat C."/>
            <person name="Nolan M."/>
            <person name="Ohm R."/>
            <person name="Pangilinan J."/>
            <person name="Pereira M."/>
            <person name="Perotto S."/>
            <person name="Peter M."/>
            <person name="Riley R."/>
            <person name="Sitrit Y."/>
            <person name="Stielow B."/>
            <person name="Szollosi G."/>
            <person name="Zifcakova L."/>
            <person name="Stursova M."/>
            <person name="Spatafora J.W."/>
            <person name="Tedersoo L."/>
            <person name="Vaario L.-M."/>
            <person name="Yamada A."/>
            <person name="Yan M."/>
            <person name="Wang P."/>
            <person name="Xu J."/>
            <person name="Bruns T."/>
            <person name="Baldrian P."/>
            <person name="Vilgalys R."/>
            <person name="Henrissat B."/>
            <person name="Grigoriev I.V."/>
            <person name="Hibbett D."/>
            <person name="Nagy L.G."/>
            <person name="Martin F.M."/>
        </authorList>
    </citation>
    <scope>NUCLEOTIDE SEQUENCE</scope>
    <source>
        <strain evidence="7">UH-Tt-Lm1</strain>
    </source>
</reference>
<feature type="region of interest" description="Disordered" evidence="5">
    <location>
        <begin position="118"/>
        <end position="139"/>
    </location>
</feature>
<dbReference type="InterPro" id="IPR002715">
    <property type="entry name" value="Nas_poly-pep-assoc_cplx_dom"/>
</dbReference>
<dbReference type="FunFam" id="2.20.70.30:FF:000002">
    <property type="entry name" value="Nascent polypeptide-associated complex (NAC), alpha subunit"/>
    <property type="match status" value="1"/>
</dbReference>
<comment type="similarity">
    <text evidence="2">Belongs to the NAC-alpha family.</text>
</comment>
<evidence type="ECO:0000256" key="3">
    <source>
        <dbReference type="ARBA" id="ARBA00014437"/>
    </source>
</evidence>
<evidence type="ECO:0000256" key="4">
    <source>
        <dbReference type="ARBA" id="ARBA00030300"/>
    </source>
</evidence>
<dbReference type="EMBL" id="WIUZ02000001">
    <property type="protein sequence ID" value="KAF9792738.1"/>
    <property type="molecule type" value="Genomic_DNA"/>
</dbReference>
<feature type="region of interest" description="Disordered" evidence="5">
    <location>
        <begin position="1"/>
        <end position="36"/>
    </location>
</feature>
<dbReference type="PANTHER" id="PTHR21713">
    <property type="entry name" value="NASCENT POLYPEPTIDE ASSOCIATED COMPLEX ALPHA SUBUNIT-RELATED"/>
    <property type="match status" value="1"/>
</dbReference>
<dbReference type="Gene3D" id="2.20.70.30">
    <property type="entry name" value="Nascent polypeptide-associated complex domain"/>
    <property type="match status" value="1"/>
</dbReference>
<keyword evidence="8" id="KW-1185">Reference proteome</keyword>
<evidence type="ECO:0000256" key="5">
    <source>
        <dbReference type="SAM" id="MobiDB-lite"/>
    </source>
</evidence>
<dbReference type="PROSITE" id="PS51151">
    <property type="entry name" value="NAC_AB"/>
    <property type="match status" value="1"/>
</dbReference>
<feature type="compositionally biased region" description="Basic and acidic residues" evidence="5">
    <location>
        <begin position="1"/>
        <end position="27"/>
    </location>
</feature>
<evidence type="ECO:0000313" key="7">
    <source>
        <dbReference type="EMBL" id="KAF9792738.1"/>
    </source>
</evidence>
<dbReference type="GO" id="GO:0005854">
    <property type="term" value="C:nascent polypeptide-associated complex"/>
    <property type="evidence" value="ECO:0007669"/>
    <property type="project" value="InterPro"/>
</dbReference>
<organism evidence="7 8">
    <name type="scientific">Thelephora terrestris</name>
    <dbReference type="NCBI Taxonomy" id="56493"/>
    <lineage>
        <taxon>Eukaryota</taxon>
        <taxon>Fungi</taxon>
        <taxon>Dikarya</taxon>
        <taxon>Basidiomycota</taxon>
        <taxon>Agaricomycotina</taxon>
        <taxon>Agaricomycetes</taxon>
        <taxon>Thelephorales</taxon>
        <taxon>Thelephoraceae</taxon>
        <taxon>Thelephora</taxon>
    </lineage>
</organism>
<reference evidence="7" key="1">
    <citation type="journal article" date="2020" name="Nat. Commun.">
        <title>Large-scale genome sequencing of mycorrhizal fungi provides insights into the early evolution of symbiotic traits.</title>
        <authorList>
            <person name="Miyauchi S."/>
            <person name="Kiss E."/>
            <person name="Kuo A."/>
            <person name="Drula E."/>
            <person name="Kohler A."/>
            <person name="Sanchez-Garcia M."/>
            <person name="Morin E."/>
            <person name="Andreopoulos B."/>
            <person name="Barry K.W."/>
            <person name="Bonito G."/>
            <person name="Buee M."/>
            <person name="Carver A."/>
            <person name="Chen C."/>
            <person name="Cichocki N."/>
            <person name="Clum A."/>
            <person name="Culley D."/>
            <person name="Crous P.W."/>
            <person name="Fauchery L."/>
            <person name="Girlanda M."/>
            <person name="Hayes R.D."/>
            <person name="Keri Z."/>
            <person name="LaButti K."/>
            <person name="Lipzen A."/>
            <person name="Lombard V."/>
            <person name="Magnuson J."/>
            <person name="Maillard F."/>
            <person name="Murat C."/>
            <person name="Nolan M."/>
            <person name="Ohm R.A."/>
            <person name="Pangilinan J."/>
            <person name="Pereira M.F."/>
            <person name="Perotto S."/>
            <person name="Peter M."/>
            <person name="Pfister S."/>
            <person name="Riley R."/>
            <person name="Sitrit Y."/>
            <person name="Stielow J.B."/>
            <person name="Szollosi G."/>
            <person name="Zifcakova L."/>
            <person name="Stursova M."/>
            <person name="Spatafora J.W."/>
            <person name="Tedersoo L."/>
            <person name="Vaario L.M."/>
            <person name="Yamada A."/>
            <person name="Yan M."/>
            <person name="Wang P."/>
            <person name="Xu J."/>
            <person name="Bruns T."/>
            <person name="Baldrian P."/>
            <person name="Vilgalys R."/>
            <person name="Dunand C."/>
            <person name="Henrissat B."/>
            <person name="Grigoriev I.V."/>
            <person name="Hibbett D."/>
            <person name="Nagy L.G."/>
            <person name="Martin F.M."/>
        </authorList>
    </citation>
    <scope>NUCLEOTIDE SEQUENCE</scope>
    <source>
        <strain evidence="7">UH-Tt-Lm1</strain>
    </source>
</reference>